<dbReference type="Pfam" id="PF12827">
    <property type="entry name" value="Peroxin-22"/>
    <property type="match status" value="1"/>
</dbReference>
<comment type="similarity">
    <text evidence="3">Belongs to the peroxin-22 family.</text>
</comment>
<evidence type="ECO:0000256" key="2">
    <source>
        <dbReference type="ARBA" id="ARBA00004549"/>
    </source>
</evidence>
<keyword evidence="8 10" id="KW-0472">Membrane</keyword>
<keyword evidence="7 10" id="KW-1133">Transmembrane helix</keyword>
<dbReference type="OrthoDB" id="4036401at2759"/>
<evidence type="ECO:0000256" key="9">
    <source>
        <dbReference type="ARBA" id="ARBA00023140"/>
    </source>
</evidence>
<dbReference type="InterPro" id="IPR024359">
    <property type="entry name" value="Peroxin-22"/>
</dbReference>
<evidence type="ECO:0000256" key="6">
    <source>
        <dbReference type="ARBA" id="ARBA00022692"/>
    </source>
</evidence>
<dbReference type="GO" id="GO:0005778">
    <property type="term" value="C:peroxisomal membrane"/>
    <property type="evidence" value="ECO:0007669"/>
    <property type="project" value="UniProtKB-SubCell"/>
</dbReference>
<accession>A0A7G3ZKU8</accession>
<evidence type="ECO:0000256" key="3">
    <source>
        <dbReference type="ARBA" id="ARBA00009642"/>
    </source>
</evidence>
<evidence type="ECO:0000256" key="8">
    <source>
        <dbReference type="ARBA" id="ARBA00023136"/>
    </source>
</evidence>
<name>A0A7G3ZKU8_9SACH</name>
<dbReference type="Proteomes" id="UP000515788">
    <property type="component" value="Chromosome 6"/>
</dbReference>
<evidence type="ECO:0000256" key="5">
    <source>
        <dbReference type="ARBA" id="ARBA00022593"/>
    </source>
</evidence>
<evidence type="ECO:0000256" key="10">
    <source>
        <dbReference type="SAM" id="Phobius"/>
    </source>
</evidence>
<dbReference type="InterPro" id="IPR038613">
    <property type="entry name" value="Peroxin-22_C_sf"/>
</dbReference>
<reference evidence="11 12" key="1">
    <citation type="submission" date="2020-06" db="EMBL/GenBank/DDBJ databases">
        <title>The yeast mating-type switching endonuclease HO is a domesticated member of an unorthodox homing genetic element family.</title>
        <authorList>
            <person name="Coughlan A.Y."/>
            <person name="Lombardi L."/>
            <person name="Braun-Galleani S."/>
            <person name="Martos A.R."/>
            <person name="Galeote V."/>
            <person name="Bigey F."/>
            <person name="Dequin S."/>
            <person name="Byrne K.P."/>
            <person name="Wolfe K.H."/>
        </authorList>
    </citation>
    <scope>NUCLEOTIDE SEQUENCE [LARGE SCALE GENOMIC DNA]</scope>
    <source>
        <strain evidence="11 12">CBS764</strain>
    </source>
</reference>
<dbReference type="GO" id="GO:0007031">
    <property type="term" value="P:peroxisome organization"/>
    <property type="evidence" value="ECO:0007669"/>
    <property type="project" value="UniProtKB-KW"/>
</dbReference>
<evidence type="ECO:0000256" key="4">
    <source>
        <dbReference type="ARBA" id="ARBA00018967"/>
    </source>
</evidence>
<feature type="transmembrane region" description="Helical" evidence="10">
    <location>
        <begin position="12"/>
        <end position="32"/>
    </location>
</feature>
<dbReference type="AlphaFoldDB" id="A0A7G3ZKU8"/>
<protein>
    <recommendedName>
        <fullName evidence="4">Peroxisome assembly protein 22</fullName>
    </recommendedName>
</protein>
<dbReference type="Gene3D" id="3.40.50.11730">
    <property type="entry name" value="Peroxisome assembly protein 22"/>
    <property type="match status" value="1"/>
</dbReference>
<sequence>MRSRDHSRRLLGVVGAISAVCVTGGLIAYWALSPSTSDGSKQERRGSRCILVTKTIADSNKINWESLLKEDVVLVVVPGVMFLHQSYKVIRCSTMSGLWSCVRHLKKKQLLLKPDDLETSMPADVPRYVGQVIHIASELDLAD</sequence>
<dbReference type="GeneID" id="59327349"/>
<evidence type="ECO:0000256" key="7">
    <source>
        <dbReference type="ARBA" id="ARBA00022989"/>
    </source>
</evidence>
<evidence type="ECO:0000313" key="12">
    <source>
        <dbReference type="Proteomes" id="UP000515788"/>
    </source>
</evidence>
<keyword evidence="12" id="KW-1185">Reference proteome</keyword>
<keyword evidence="6 10" id="KW-0812">Transmembrane</keyword>
<keyword evidence="5" id="KW-0962">Peroxisome biogenesis</keyword>
<dbReference type="RefSeq" id="XP_037140808.1">
    <property type="nucleotide sequence ID" value="XM_037284912.1"/>
</dbReference>
<evidence type="ECO:0000313" key="11">
    <source>
        <dbReference type="EMBL" id="QLL34134.1"/>
    </source>
</evidence>
<gene>
    <name evidence="11" type="ORF">HG536_0F04600</name>
</gene>
<comment type="subcellular location">
    <subcellularLocation>
        <location evidence="2">Peroxisome membrane</location>
        <topology evidence="2">Single-pass membrane protein</topology>
    </subcellularLocation>
</comment>
<dbReference type="EMBL" id="CP059251">
    <property type="protein sequence ID" value="QLL34134.1"/>
    <property type="molecule type" value="Genomic_DNA"/>
</dbReference>
<organism evidence="11 12">
    <name type="scientific">Torulaspora globosa</name>
    <dbReference type="NCBI Taxonomy" id="48254"/>
    <lineage>
        <taxon>Eukaryota</taxon>
        <taxon>Fungi</taxon>
        <taxon>Dikarya</taxon>
        <taxon>Ascomycota</taxon>
        <taxon>Saccharomycotina</taxon>
        <taxon>Saccharomycetes</taxon>
        <taxon>Saccharomycetales</taxon>
        <taxon>Saccharomycetaceae</taxon>
        <taxon>Torulaspora</taxon>
    </lineage>
</organism>
<proteinExistence type="inferred from homology"/>
<evidence type="ECO:0000256" key="1">
    <source>
        <dbReference type="ARBA" id="ARBA00003659"/>
    </source>
</evidence>
<comment type="function">
    <text evidence="1">Involved in peroxisome biogenesis.</text>
</comment>
<keyword evidence="9" id="KW-0576">Peroxisome</keyword>
<dbReference type="KEGG" id="tgb:HG536_0F04600"/>